<accession>A0ABQ8JP01</accession>
<proteinExistence type="predicted"/>
<dbReference type="EMBL" id="NJHN03000029">
    <property type="protein sequence ID" value="KAH9424333.1"/>
    <property type="molecule type" value="Genomic_DNA"/>
</dbReference>
<feature type="domain" description="WASH complex subunit 4 N-terminal" evidence="3">
    <location>
        <begin position="73"/>
        <end position="669"/>
    </location>
</feature>
<dbReference type="InterPro" id="IPR027307">
    <property type="entry name" value="WASH7"/>
</dbReference>
<dbReference type="InterPro" id="IPR028282">
    <property type="entry name" value="WASH-7_central"/>
</dbReference>
<reference evidence="5 6" key="2">
    <citation type="journal article" date="2022" name="Mol. Biol. Evol.">
        <title>Comparative Genomics Reveals Insights into the Divergent Evolution of Astigmatic Mites and Household Pest Adaptations.</title>
        <authorList>
            <person name="Xiong Q."/>
            <person name="Wan A.T."/>
            <person name="Liu X."/>
            <person name="Fung C.S."/>
            <person name="Xiao X."/>
            <person name="Malainual N."/>
            <person name="Hou J."/>
            <person name="Wang L."/>
            <person name="Wang M."/>
            <person name="Yang K.Y."/>
            <person name="Cui Y."/>
            <person name="Leung E.L."/>
            <person name="Nong W."/>
            <person name="Shin S.K."/>
            <person name="Au S.W."/>
            <person name="Jeong K.Y."/>
            <person name="Chew F.T."/>
            <person name="Hui J.H."/>
            <person name="Leung T.F."/>
            <person name="Tungtrongchitr A."/>
            <person name="Zhong N."/>
            <person name="Liu Z."/>
            <person name="Tsui S.K."/>
        </authorList>
    </citation>
    <scope>NUCLEOTIDE SEQUENCE [LARGE SCALE GENOMIC DNA]</scope>
    <source>
        <strain evidence="5">Derp</strain>
    </source>
</reference>
<dbReference type="Proteomes" id="UP000887458">
    <property type="component" value="Unassembled WGS sequence"/>
</dbReference>
<dbReference type="PANTHER" id="PTHR31409:SF0">
    <property type="entry name" value="WASH COMPLEX SUBUNIT 4"/>
    <property type="match status" value="1"/>
</dbReference>
<feature type="domain" description="WASH complex subunit 7 central" evidence="2">
    <location>
        <begin position="671"/>
        <end position="1036"/>
    </location>
</feature>
<dbReference type="InterPro" id="IPR028283">
    <property type="entry name" value="WASH-7_C"/>
</dbReference>
<dbReference type="InterPro" id="IPR028191">
    <property type="entry name" value="WASH-4_N"/>
</dbReference>
<evidence type="ECO:0000259" key="4">
    <source>
        <dbReference type="Pfam" id="PF14746"/>
    </source>
</evidence>
<evidence type="ECO:0000259" key="3">
    <source>
        <dbReference type="Pfam" id="PF14745"/>
    </source>
</evidence>
<gene>
    <name evidence="5" type="ORF">DERP_004515</name>
</gene>
<keyword evidence="6" id="KW-1185">Reference proteome</keyword>
<protein>
    <recommendedName>
        <fullName evidence="7">WASH complex subunit 4-like</fullName>
    </recommendedName>
</protein>
<evidence type="ECO:0008006" key="7">
    <source>
        <dbReference type="Google" id="ProtNLM"/>
    </source>
</evidence>
<dbReference type="PANTHER" id="PTHR31409">
    <property type="entry name" value="WASH COMPLEX SUBUNIT 4"/>
    <property type="match status" value="1"/>
</dbReference>
<reference evidence="5 6" key="1">
    <citation type="journal article" date="2018" name="J. Allergy Clin. Immunol.">
        <title>High-quality assembly of Dermatophagoides pteronyssinus genome and transcriptome reveals a wide range of novel allergens.</title>
        <authorList>
            <person name="Liu X.Y."/>
            <person name="Yang K.Y."/>
            <person name="Wang M.Q."/>
            <person name="Kwok J.S."/>
            <person name="Zeng X."/>
            <person name="Yang Z."/>
            <person name="Xiao X.J."/>
            <person name="Lau C.P."/>
            <person name="Li Y."/>
            <person name="Huang Z.M."/>
            <person name="Ba J.G."/>
            <person name="Yim A.K."/>
            <person name="Ouyang C.Y."/>
            <person name="Ngai S.M."/>
            <person name="Chan T.F."/>
            <person name="Leung E.L."/>
            <person name="Liu L."/>
            <person name="Liu Z.G."/>
            <person name="Tsui S.K."/>
        </authorList>
    </citation>
    <scope>NUCLEOTIDE SEQUENCE [LARGE SCALE GENOMIC DNA]</scope>
    <source>
        <strain evidence="5">Derp</strain>
    </source>
</reference>
<name>A0ABQ8JP01_DERPT</name>
<feature type="domain" description="WASH complex subunit 7 C-terminal" evidence="4">
    <location>
        <begin position="1063"/>
        <end position="1254"/>
    </location>
</feature>
<evidence type="ECO:0000313" key="6">
    <source>
        <dbReference type="Proteomes" id="UP000887458"/>
    </source>
</evidence>
<dbReference type="Pfam" id="PF14746">
    <property type="entry name" value="WASH-7_C"/>
    <property type="match status" value="1"/>
</dbReference>
<dbReference type="Pfam" id="PF14745">
    <property type="entry name" value="WASH-4_N"/>
    <property type="match status" value="1"/>
</dbReference>
<evidence type="ECO:0000259" key="2">
    <source>
        <dbReference type="Pfam" id="PF14744"/>
    </source>
</evidence>
<sequence>MSTSSDLDQEIIDKLRHDTAKKYRNYIDELYSDIENLVDKFNFSESNSCFSSFNFFDEHRSFYARNENILIDEHTNFLELLQTCGNTQLNKLMLVFASLVEEMNKLSIIGIQKFIGPILLYREDNVINSAAKEAIILDVKTDNGKINNKMIDEDDEFSAVAAILPILFNLICYVKRCYEVAANLFMQQHTFLLYANVKTKDKQFQISIREILPDLNENIRFDIVWESFANLALTLINLDQIFSQQSSVIRRDIFNYKRSLATVLRDLPHYHLEHRENEIQSLMTIINEIERELLEGFIAGNCNSTTTNKAFQSIDSMFFKGLIISIMNLNISENDSILKNNYLNENMSTYIRNVCNQLEQQQQQNDEKFIDEYRLLSVTAFFSLYVHLFWKDSDKKLLKIIIDVQKKLNILFVHLPGNINISPDQVLLYTLPRQLADTRLFDHFVNQRELLMKPGFIEHQMKTLIPFITHWLVTIEQSFNSGFYNDIGEGDALNQIFNHIQLMKDGFEHIRQLSNLIKNCIAIHCQCNRPLSKIDTVALCKAIILLQGIKRFFANNKKLLIEVITHYQKYNACAILNILTRTKRKLLNNVTNYSEQKLDQLSSIILCANCLNGPVITSKRFILISLCFAYCTSNMDLFTVDDLTKIQILTQRISFFLNIFNIISQMFDCQYLYFNNEIIKVYFHHFYESFGGQSFNSNNINDLQYFFAAISDSIPLLRSIDDEIKTEKLINACLDDIVRMFKIKFLNPVCKDFEDELRFLSHLDLQLGDKNPFKRNYKDFSKLLQTEPLKIFNGRKIIWFKNYFENFLNEFAYNMTTIALHDWKTYESMLGFAHSKFGLEFASLQLPTQTLEQGLDVLEITRNIHIFVAAYMYNLNNQFFVERNSSNKHLNVLTIRHIANSVQTHGFGILNSTVNFVYQFLRKKLQILFQFLYEEHIKSRLIKDIRHFRELMMANEEMNRIGRNNGNKLIKFPFERADKFVKGIRKLGITKDNMTYLDKFRQLITQIGNVMGFVRMLRNGALHCTGEIANFIPDLDDLKQTLFEKMIEEEQSTEEEEEFSDETFEAARNLDSVLKTIADNYSEATDYFKLLVDVFAPTFRNKKHVHLKNFYVILPATTLNYVEHIILCKEKLARKNKQEGAAFTDDGFAMGIIYILKLLDQLNDFDSLQWFASVDDYVRQSMPKLETEESSTTTTTTSIINRLQTQQSSSSASTSTSNDNVEQTRSLTIKRIEMFHREFQLLKFNMTSCRILFKSTNFQ</sequence>
<organism evidence="5 6">
    <name type="scientific">Dermatophagoides pteronyssinus</name>
    <name type="common">European house dust mite</name>
    <dbReference type="NCBI Taxonomy" id="6956"/>
    <lineage>
        <taxon>Eukaryota</taxon>
        <taxon>Metazoa</taxon>
        <taxon>Ecdysozoa</taxon>
        <taxon>Arthropoda</taxon>
        <taxon>Chelicerata</taxon>
        <taxon>Arachnida</taxon>
        <taxon>Acari</taxon>
        <taxon>Acariformes</taxon>
        <taxon>Sarcoptiformes</taxon>
        <taxon>Astigmata</taxon>
        <taxon>Psoroptidia</taxon>
        <taxon>Analgoidea</taxon>
        <taxon>Pyroglyphidae</taxon>
        <taxon>Dermatophagoidinae</taxon>
        <taxon>Dermatophagoides</taxon>
    </lineage>
</organism>
<evidence type="ECO:0000256" key="1">
    <source>
        <dbReference type="SAM" id="MobiDB-lite"/>
    </source>
</evidence>
<feature type="compositionally biased region" description="Low complexity" evidence="1">
    <location>
        <begin position="1190"/>
        <end position="1217"/>
    </location>
</feature>
<comment type="caution">
    <text evidence="5">The sequence shown here is derived from an EMBL/GenBank/DDBJ whole genome shotgun (WGS) entry which is preliminary data.</text>
</comment>
<evidence type="ECO:0000313" key="5">
    <source>
        <dbReference type="EMBL" id="KAH9424333.1"/>
    </source>
</evidence>
<dbReference type="Pfam" id="PF14744">
    <property type="entry name" value="WASH-7_mid"/>
    <property type="match status" value="1"/>
</dbReference>
<feature type="region of interest" description="Disordered" evidence="1">
    <location>
        <begin position="1184"/>
        <end position="1220"/>
    </location>
</feature>